<keyword evidence="2" id="KW-1185">Reference proteome</keyword>
<proteinExistence type="predicted"/>
<dbReference type="Proteomes" id="UP000593579">
    <property type="component" value="Unassembled WGS sequence"/>
</dbReference>
<protein>
    <submittedName>
        <fullName evidence="1">Uncharacterized protein</fullName>
    </submittedName>
</protein>
<dbReference type="OrthoDB" id="618098at2759"/>
<dbReference type="PANTHER" id="PTHR48464">
    <property type="match status" value="1"/>
</dbReference>
<dbReference type="PANTHER" id="PTHR48464:SF1">
    <property type="entry name" value="MYB_SANT-LIKE DOMAIN-CONTAINING PROTEIN"/>
    <property type="match status" value="1"/>
</dbReference>
<organism evidence="1 2">
    <name type="scientific">Gossypium gossypioides</name>
    <name type="common">Mexican cotton</name>
    <name type="synonym">Selera gossypioides</name>
    <dbReference type="NCBI Taxonomy" id="34282"/>
    <lineage>
        <taxon>Eukaryota</taxon>
        <taxon>Viridiplantae</taxon>
        <taxon>Streptophyta</taxon>
        <taxon>Embryophyta</taxon>
        <taxon>Tracheophyta</taxon>
        <taxon>Spermatophyta</taxon>
        <taxon>Magnoliopsida</taxon>
        <taxon>eudicotyledons</taxon>
        <taxon>Gunneridae</taxon>
        <taxon>Pentapetalae</taxon>
        <taxon>rosids</taxon>
        <taxon>malvids</taxon>
        <taxon>Malvales</taxon>
        <taxon>Malvaceae</taxon>
        <taxon>Malvoideae</taxon>
        <taxon>Gossypium</taxon>
    </lineage>
</organism>
<name>A0A7J9BU10_GOSGO</name>
<sequence length="143" mass="15949">MLTTGKDAQTTADIVEEIDAEDVATTNNLEEGNNYQGCEDDVSLDEMDVLVTQPQSLNEQISTSITDVAIFLGENIQTVGLGLSRSIAFEKVIQESAQKLYQALCEVEGLNEDERYRALSKILDHPMQMLIFFSLLSSVRLEW</sequence>
<reference evidence="1 2" key="1">
    <citation type="journal article" date="2019" name="Genome Biol. Evol.">
        <title>Insights into the evolution of the New World diploid cottons (Gossypium, subgenus Houzingenia) based on genome sequencing.</title>
        <authorList>
            <person name="Grover C.E."/>
            <person name="Arick M.A. 2nd"/>
            <person name="Thrash A."/>
            <person name="Conover J.L."/>
            <person name="Sanders W.S."/>
            <person name="Peterson D.G."/>
            <person name="Frelichowski J.E."/>
            <person name="Scheffler J.A."/>
            <person name="Scheffler B.E."/>
            <person name="Wendel J.F."/>
        </authorList>
    </citation>
    <scope>NUCLEOTIDE SEQUENCE [LARGE SCALE GENOMIC DNA]</scope>
    <source>
        <strain evidence="1">5</strain>
        <tissue evidence="1">Leaf</tissue>
    </source>
</reference>
<evidence type="ECO:0000313" key="2">
    <source>
        <dbReference type="Proteomes" id="UP000593579"/>
    </source>
</evidence>
<comment type="caution">
    <text evidence="1">The sequence shown here is derived from an EMBL/GenBank/DDBJ whole genome shotgun (WGS) entry which is preliminary data.</text>
</comment>
<dbReference type="AlphaFoldDB" id="A0A7J9BU10"/>
<dbReference type="EMBL" id="JABEZY010000006">
    <property type="protein sequence ID" value="MBA0739679.1"/>
    <property type="molecule type" value="Genomic_DNA"/>
</dbReference>
<accession>A0A7J9BU10</accession>
<feature type="non-terminal residue" evidence="1">
    <location>
        <position position="143"/>
    </location>
</feature>
<gene>
    <name evidence="1" type="ORF">Gogos_012925</name>
</gene>
<evidence type="ECO:0000313" key="1">
    <source>
        <dbReference type="EMBL" id="MBA0739679.1"/>
    </source>
</evidence>